<evidence type="ECO:0000313" key="2">
    <source>
        <dbReference type="EMBL" id="QCZ92606.1"/>
    </source>
</evidence>
<keyword evidence="3" id="KW-1185">Reference proteome</keyword>
<dbReference type="EMBL" id="CP039852">
    <property type="protein sequence ID" value="QCZ92606.1"/>
    <property type="molecule type" value="Genomic_DNA"/>
</dbReference>
<dbReference type="KEGG" id="salk:FBQ74_03585"/>
<gene>
    <name evidence="2" type="ORF">FBQ74_03585</name>
</gene>
<name>A0A5B7YBM5_9ALTE</name>
<reference evidence="2 3" key="1">
    <citation type="submission" date="2019-04" db="EMBL/GenBank/DDBJ databases">
        <title>Salinimonas iocasae sp. nov., a halophilic bacterium isolated from the outer tube casing of tubeworms in Okinawa Trough.</title>
        <authorList>
            <person name="Zhang H."/>
            <person name="Wang H."/>
            <person name="Li C."/>
        </authorList>
    </citation>
    <scope>NUCLEOTIDE SEQUENCE [LARGE SCALE GENOMIC DNA]</scope>
    <source>
        <strain evidence="2 3">KX18D6</strain>
    </source>
</reference>
<feature type="signal peptide" evidence="1">
    <location>
        <begin position="1"/>
        <end position="26"/>
    </location>
</feature>
<keyword evidence="1" id="KW-0732">Signal</keyword>
<dbReference type="RefSeq" id="WP_139755358.1">
    <property type="nucleotide sequence ID" value="NZ_CP039852.1"/>
</dbReference>
<proteinExistence type="predicted"/>
<dbReference type="AlphaFoldDB" id="A0A5B7YBM5"/>
<organism evidence="2 3">
    <name type="scientific">Salinimonas iocasae</name>
    <dbReference type="NCBI Taxonomy" id="2572577"/>
    <lineage>
        <taxon>Bacteria</taxon>
        <taxon>Pseudomonadati</taxon>
        <taxon>Pseudomonadota</taxon>
        <taxon>Gammaproteobacteria</taxon>
        <taxon>Alteromonadales</taxon>
        <taxon>Alteromonadaceae</taxon>
        <taxon>Alteromonas/Salinimonas group</taxon>
        <taxon>Salinimonas</taxon>
    </lineage>
</organism>
<protein>
    <recommendedName>
        <fullName evidence="4">Secreted protein</fullName>
    </recommendedName>
</protein>
<dbReference type="Proteomes" id="UP000304912">
    <property type="component" value="Chromosome"/>
</dbReference>
<sequence length="160" mass="16781">MKLLRRKLLVSSFLVASVCAAPGALASAAQTSLQLKTSVEDVNGVREIESGNYNAGIRKTEAALAKTTIDSRRAPLLNNLCVAHVASGNAASAESACDQAVKTANNKAIALNNRAIFKCANGEPAACHQDLKQANDLASHNRLISKNFALIADNALVVKQ</sequence>
<dbReference type="SUPFAM" id="SSF48452">
    <property type="entry name" value="TPR-like"/>
    <property type="match status" value="1"/>
</dbReference>
<evidence type="ECO:0000256" key="1">
    <source>
        <dbReference type="SAM" id="SignalP"/>
    </source>
</evidence>
<evidence type="ECO:0000313" key="3">
    <source>
        <dbReference type="Proteomes" id="UP000304912"/>
    </source>
</evidence>
<accession>A0A5B7YBM5</accession>
<evidence type="ECO:0008006" key="4">
    <source>
        <dbReference type="Google" id="ProtNLM"/>
    </source>
</evidence>
<dbReference type="OrthoDB" id="6388190at2"/>
<dbReference type="Gene3D" id="1.25.40.10">
    <property type="entry name" value="Tetratricopeptide repeat domain"/>
    <property type="match status" value="1"/>
</dbReference>
<feature type="chain" id="PRO_5022843263" description="Secreted protein" evidence="1">
    <location>
        <begin position="27"/>
        <end position="160"/>
    </location>
</feature>
<dbReference type="InterPro" id="IPR011990">
    <property type="entry name" value="TPR-like_helical_dom_sf"/>
</dbReference>